<keyword evidence="1" id="KW-1133">Transmembrane helix</keyword>
<evidence type="ECO:0000256" key="1">
    <source>
        <dbReference type="SAM" id="Phobius"/>
    </source>
</evidence>
<keyword evidence="1" id="KW-0812">Transmembrane</keyword>
<reference evidence="2" key="1">
    <citation type="journal article" date="2013" name="BMC Genomics">
        <title>A deep insight into the sialotranscriptome of the mosquito, Psorophora albipes.</title>
        <authorList>
            <person name="Chagas A.C."/>
            <person name="Calvo E."/>
            <person name="Rios-Velasquez C.M."/>
            <person name="Pessoa F.A."/>
            <person name="Medeiros J.F."/>
            <person name="Ribeiro J.M."/>
        </authorList>
    </citation>
    <scope>NUCLEOTIDE SEQUENCE</scope>
</reference>
<feature type="transmembrane region" description="Helical" evidence="1">
    <location>
        <begin position="48"/>
        <end position="72"/>
    </location>
</feature>
<sequence>MVGCLERYVVVAVAVVVVGVAGCWEYFALVVVVVDAVVAAVEEEPGCWLLVVAVADADVAVVAPVVDFVAVVDSQRVVKFLPSVG</sequence>
<protein>
    <submittedName>
        <fullName evidence="2">Uncharacterized protein</fullName>
    </submittedName>
</protein>
<evidence type="ECO:0000313" key="2">
    <source>
        <dbReference type="EMBL" id="JAA94447.1"/>
    </source>
</evidence>
<keyword evidence="1" id="KW-0472">Membrane</keyword>
<name>T1E3F4_9DIPT</name>
<organism evidence="2">
    <name type="scientific">Psorophora albipes</name>
    <dbReference type="NCBI Taxonomy" id="869069"/>
    <lineage>
        <taxon>Eukaryota</taxon>
        <taxon>Metazoa</taxon>
        <taxon>Ecdysozoa</taxon>
        <taxon>Arthropoda</taxon>
        <taxon>Hexapoda</taxon>
        <taxon>Insecta</taxon>
        <taxon>Pterygota</taxon>
        <taxon>Neoptera</taxon>
        <taxon>Endopterygota</taxon>
        <taxon>Diptera</taxon>
        <taxon>Nematocera</taxon>
        <taxon>Culicoidea</taxon>
        <taxon>Culicidae</taxon>
        <taxon>Culicinae</taxon>
        <taxon>Aedini</taxon>
        <taxon>Psorophora</taxon>
    </lineage>
</organism>
<proteinExistence type="evidence at transcript level"/>
<dbReference type="AlphaFoldDB" id="T1E3F4"/>
<dbReference type="PROSITE" id="PS51257">
    <property type="entry name" value="PROKAR_LIPOPROTEIN"/>
    <property type="match status" value="1"/>
</dbReference>
<feature type="transmembrane region" description="Helical" evidence="1">
    <location>
        <begin position="7"/>
        <end position="28"/>
    </location>
</feature>
<dbReference type="EMBL" id="GALA01000405">
    <property type="protein sequence ID" value="JAA94447.1"/>
    <property type="molecule type" value="mRNA"/>
</dbReference>
<accession>T1E3F4</accession>